<evidence type="ECO:0000313" key="2">
    <source>
        <dbReference type="Proteomes" id="UP000663866"/>
    </source>
</evidence>
<dbReference type="EMBL" id="CAJOBG010091796">
    <property type="protein sequence ID" value="CAF4668562.1"/>
    <property type="molecule type" value="Genomic_DNA"/>
</dbReference>
<gene>
    <name evidence="1" type="ORF">OVN521_LOCUS47342</name>
</gene>
<reference evidence="1" key="1">
    <citation type="submission" date="2021-02" db="EMBL/GenBank/DDBJ databases">
        <authorList>
            <person name="Nowell W R."/>
        </authorList>
    </citation>
    <scope>NUCLEOTIDE SEQUENCE</scope>
</reference>
<sequence length="57" mass="6597">MYVDSTYGIGQMIMDGERHLHLKIDGQTITSERFNVQTPKEIKLYKGANDFLYDGEE</sequence>
<organism evidence="1 2">
    <name type="scientific">Rotaria magnacalcarata</name>
    <dbReference type="NCBI Taxonomy" id="392030"/>
    <lineage>
        <taxon>Eukaryota</taxon>
        <taxon>Metazoa</taxon>
        <taxon>Spiralia</taxon>
        <taxon>Gnathifera</taxon>
        <taxon>Rotifera</taxon>
        <taxon>Eurotatoria</taxon>
        <taxon>Bdelloidea</taxon>
        <taxon>Philodinida</taxon>
        <taxon>Philodinidae</taxon>
        <taxon>Rotaria</taxon>
    </lineage>
</organism>
<dbReference type="AlphaFoldDB" id="A0A821GI36"/>
<dbReference type="Proteomes" id="UP000663866">
    <property type="component" value="Unassembled WGS sequence"/>
</dbReference>
<proteinExistence type="predicted"/>
<feature type="non-terminal residue" evidence="1">
    <location>
        <position position="57"/>
    </location>
</feature>
<keyword evidence="2" id="KW-1185">Reference proteome</keyword>
<comment type="caution">
    <text evidence="1">The sequence shown here is derived from an EMBL/GenBank/DDBJ whole genome shotgun (WGS) entry which is preliminary data.</text>
</comment>
<evidence type="ECO:0000313" key="1">
    <source>
        <dbReference type="EMBL" id="CAF4668562.1"/>
    </source>
</evidence>
<protein>
    <submittedName>
        <fullName evidence="1">Uncharacterized protein</fullName>
    </submittedName>
</protein>
<accession>A0A821GI36</accession>
<name>A0A821GI36_9BILA</name>